<keyword evidence="1" id="KW-0472">Membrane</keyword>
<keyword evidence="1" id="KW-0812">Transmembrane</keyword>
<evidence type="ECO:0000313" key="2">
    <source>
        <dbReference type="Ensembl" id="ENSSSCP00050028779.1"/>
    </source>
</evidence>
<dbReference type="AlphaFoldDB" id="A0A8D1MU42"/>
<keyword evidence="1" id="KW-1133">Transmembrane helix</keyword>
<organism evidence="2 3">
    <name type="scientific">Sus scrofa</name>
    <name type="common">Pig</name>
    <dbReference type="NCBI Taxonomy" id="9823"/>
    <lineage>
        <taxon>Eukaryota</taxon>
        <taxon>Metazoa</taxon>
        <taxon>Chordata</taxon>
        <taxon>Craniata</taxon>
        <taxon>Vertebrata</taxon>
        <taxon>Euteleostomi</taxon>
        <taxon>Mammalia</taxon>
        <taxon>Eutheria</taxon>
        <taxon>Laurasiatheria</taxon>
        <taxon>Artiodactyla</taxon>
        <taxon>Suina</taxon>
        <taxon>Suidae</taxon>
        <taxon>Sus</taxon>
    </lineage>
</organism>
<feature type="transmembrane region" description="Helical" evidence="1">
    <location>
        <begin position="113"/>
        <end position="135"/>
    </location>
</feature>
<dbReference type="Ensembl" id="ENSSSCT00050067005.1">
    <property type="protein sequence ID" value="ENSSSCP00050028779.1"/>
    <property type="gene ID" value="ENSSSCG00050049251.1"/>
</dbReference>
<protein>
    <submittedName>
        <fullName evidence="2">Uncharacterized protein</fullName>
    </submittedName>
</protein>
<reference evidence="2" key="1">
    <citation type="submission" date="2025-08" db="UniProtKB">
        <authorList>
            <consortium name="Ensembl"/>
        </authorList>
    </citation>
    <scope>IDENTIFICATION</scope>
</reference>
<evidence type="ECO:0000256" key="1">
    <source>
        <dbReference type="SAM" id="Phobius"/>
    </source>
</evidence>
<evidence type="ECO:0000313" key="3">
    <source>
        <dbReference type="Proteomes" id="UP000694571"/>
    </source>
</evidence>
<proteinExistence type="predicted"/>
<name>A0A8D1MU42_PIG</name>
<feature type="transmembrane region" description="Helical" evidence="1">
    <location>
        <begin position="147"/>
        <end position="166"/>
    </location>
</feature>
<dbReference type="Proteomes" id="UP000694571">
    <property type="component" value="Unplaced"/>
</dbReference>
<feature type="transmembrane region" description="Helical" evidence="1">
    <location>
        <begin position="75"/>
        <end position="101"/>
    </location>
</feature>
<accession>A0A8D1MU42</accession>
<sequence>MKVLSEYMPRSGIAGSYGSSIFSFLKNLHTVFHSGCTSLHSHQQCRWVPFSPYSLYHLLFVDLLMMAILTGIKWYLIVVFICISLIISDVEHFFMCLLAICMSSLEKCLFWSFAHFSVGLFVFLLLSCISCLYILEIKPCWLHHLHYFLPLNNLSLFFFNGFHCYAKDFKFD</sequence>